<protein>
    <recommendedName>
        <fullName evidence="4">Secreted protein</fullName>
    </recommendedName>
</protein>
<evidence type="ECO:0000313" key="2">
    <source>
        <dbReference type="EMBL" id="MDI1436718.1"/>
    </source>
</evidence>
<evidence type="ECO:0000256" key="1">
    <source>
        <dbReference type="SAM" id="SignalP"/>
    </source>
</evidence>
<name>A0ABT6P812_9BACT</name>
<dbReference type="EMBL" id="JARZHI010000091">
    <property type="protein sequence ID" value="MDI1436718.1"/>
    <property type="molecule type" value="Genomic_DNA"/>
</dbReference>
<organism evidence="2 3">
    <name type="scientific">Polyangium sorediatum</name>
    <dbReference type="NCBI Taxonomy" id="889274"/>
    <lineage>
        <taxon>Bacteria</taxon>
        <taxon>Pseudomonadati</taxon>
        <taxon>Myxococcota</taxon>
        <taxon>Polyangia</taxon>
        <taxon>Polyangiales</taxon>
        <taxon>Polyangiaceae</taxon>
        <taxon>Polyangium</taxon>
    </lineage>
</organism>
<feature type="signal peptide" evidence="1">
    <location>
        <begin position="1"/>
        <end position="23"/>
    </location>
</feature>
<comment type="caution">
    <text evidence="2">The sequence shown here is derived from an EMBL/GenBank/DDBJ whole genome shotgun (WGS) entry which is preliminary data.</text>
</comment>
<dbReference type="RefSeq" id="WP_136973133.1">
    <property type="nucleotide sequence ID" value="NZ_JARZHI010000091.1"/>
</dbReference>
<evidence type="ECO:0008006" key="4">
    <source>
        <dbReference type="Google" id="ProtNLM"/>
    </source>
</evidence>
<dbReference type="Proteomes" id="UP001160301">
    <property type="component" value="Unassembled WGS sequence"/>
</dbReference>
<evidence type="ECO:0000313" key="3">
    <source>
        <dbReference type="Proteomes" id="UP001160301"/>
    </source>
</evidence>
<keyword evidence="3" id="KW-1185">Reference proteome</keyword>
<sequence>MAKRSVLLGVVAGSVMFGGSALASTAQDAMVPPEATFMYGLPYASLGSDGPYVESGAIYNDAPVYTKAGPGGLTWSLYRRADGRWYVDFNDVSEDWDGTIASTSKAQAFPWSTSAWAKGLVSFRTQQVYVGGIPYPQMGSTGDYVFSGRIHNSAPVYTKAGPGGSTWSLYKRTDGRWYVDFNDVSDDWNGTVAHTSQAAAWPWQASWNGSTAFALITKTVYLYGTAYSNLGSEGEWELSGAVYGGRPVYQRLVAGTPWSLYRRADGRWYVDFNDISDDWDGTLASAASASSWPWEASWSGDVLCFHQDSVTAAGAPYSTLGSAGTYLFAGTIHGGAPVYERQSDSLTWWLYRRADGRWYVDFNDVSEDWDGTITSTNSAASRPWSGTWKGATTVSQNLDE</sequence>
<gene>
    <name evidence="2" type="ORF">QHF89_44850</name>
</gene>
<keyword evidence="1" id="KW-0732">Signal</keyword>
<proteinExistence type="predicted"/>
<feature type="chain" id="PRO_5047058481" description="Secreted protein" evidence="1">
    <location>
        <begin position="24"/>
        <end position="400"/>
    </location>
</feature>
<reference evidence="2 3" key="1">
    <citation type="submission" date="2023-04" db="EMBL/GenBank/DDBJ databases">
        <title>The genome sequence of Polyangium sorediatum DSM14670.</title>
        <authorList>
            <person name="Zhang X."/>
        </authorList>
    </citation>
    <scope>NUCLEOTIDE SEQUENCE [LARGE SCALE GENOMIC DNA]</scope>
    <source>
        <strain evidence="2 3">DSM 14670</strain>
    </source>
</reference>
<accession>A0ABT6P812</accession>